<dbReference type="Gene3D" id="1.25.40.10">
    <property type="entry name" value="Tetratricopeptide repeat domain"/>
    <property type="match status" value="2"/>
</dbReference>
<keyword evidence="5 12" id="KW-0812">Transmembrane</keyword>
<dbReference type="SUPFAM" id="SSF81324">
    <property type="entry name" value="Voltage-gated potassium channels"/>
    <property type="match status" value="2"/>
</dbReference>
<evidence type="ECO:0000313" key="19">
    <source>
        <dbReference type="Proteomes" id="UP000799436"/>
    </source>
</evidence>
<organism evidence="18 19">
    <name type="scientific">Teratosphaeria nubilosa</name>
    <dbReference type="NCBI Taxonomy" id="161662"/>
    <lineage>
        <taxon>Eukaryota</taxon>
        <taxon>Fungi</taxon>
        <taxon>Dikarya</taxon>
        <taxon>Ascomycota</taxon>
        <taxon>Pezizomycotina</taxon>
        <taxon>Dothideomycetes</taxon>
        <taxon>Dothideomycetidae</taxon>
        <taxon>Mycosphaerellales</taxon>
        <taxon>Teratosphaeriaceae</taxon>
        <taxon>Teratosphaeria</taxon>
    </lineage>
</organism>
<dbReference type="OrthoDB" id="26242at2759"/>
<feature type="region of interest" description="Disordered" evidence="13">
    <location>
        <begin position="3156"/>
        <end position="3230"/>
    </location>
</feature>
<dbReference type="InterPro" id="IPR039481">
    <property type="entry name" value="EXOC2/Sec5_N_dom"/>
</dbReference>
<dbReference type="Pfam" id="PF07885">
    <property type="entry name" value="Ion_trans_2"/>
    <property type="match status" value="2"/>
</dbReference>
<feature type="region of interest" description="Disordered" evidence="13">
    <location>
        <begin position="2385"/>
        <end position="2413"/>
    </location>
</feature>
<dbReference type="EMBL" id="ML995846">
    <property type="protein sequence ID" value="KAF2768260.1"/>
    <property type="molecule type" value="Genomic_DNA"/>
</dbReference>
<dbReference type="GO" id="GO:0005267">
    <property type="term" value="F:potassium channel activity"/>
    <property type="evidence" value="ECO:0007669"/>
    <property type="project" value="InterPro"/>
</dbReference>
<comment type="similarity">
    <text evidence="2">Belongs to the SEC5 family.</text>
</comment>
<protein>
    <submittedName>
        <fullName evidence="18">Uncharacterized protein</fullName>
    </submittedName>
</protein>
<feature type="transmembrane region" description="Helical" evidence="14">
    <location>
        <begin position="2565"/>
        <end position="2584"/>
    </location>
</feature>
<dbReference type="Gene3D" id="1.10.287.70">
    <property type="match status" value="2"/>
</dbReference>
<evidence type="ECO:0000256" key="6">
    <source>
        <dbReference type="ARBA" id="ARBA00022737"/>
    </source>
</evidence>
<proteinExistence type="inferred from homology"/>
<dbReference type="Pfam" id="PF13812">
    <property type="entry name" value="PPR_3"/>
    <property type="match status" value="1"/>
</dbReference>
<evidence type="ECO:0000256" key="8">
    <source>
        <dbReference type="ARBA" id="ARBA00023065"/>
    </source>
</evidence>
<dbReference type="InterPro" id="IPR033443">
    <property type="entry name" value="PROP1-like_PPR_dom"/>
</dbReference>
<dbReference type="InterPro" id="IPR011990">
    <property type="entry name" value="TPR-like_helical_dom_sf"/>
</dbReference>
<dbReference type="InterPro" id="IPR003280">
    <property type="entry name" value="2pore_dom_K_chnl"/>
</dbReference>
<feature type="region of interest" description="Disordered" evidence="13">
    <location>
        <begin position="1202"/>
        <end position="1302"/>
    </location>
</feature>
<feature type="domain" description="Potassium channel" evidence="15">
    <location>
        <begin position="2685"/>
        <end position="2764"/>
    </location>
</feature>
<evidence type="ECO:0000259" key="17">
    <source>
        <dbReference type="Pfam" id="PF17177"/>
    </source>
</evidence>
<feature type="transmembrane region" description="Helical" evidence="14">
    <location>
        <begin position="2596"/>
        <end position="2623"/>
    </location>
</feature>
<evidence type="ECO:0000256" key="10">
    <source>
        <dbReference type="ARBA" id="ARBA00023303"/>
    </source>
</evidence>
<keyword evidence="10 12" id="KW-0407">Ion channel</keyword>
<feature type="region of interest" description="Disordered" evidence="13">
    <location>
        <begin position="2105"/>
        <end position="2193"/>
    </location>
</feature>
<dbReference type="GO" id="GO:0000145">
    <property type="term" value="C:exocyst"/>
    <property type="evidence" value="ECO:0007669"/>
    <property type="project" value="InterPro"/>
</dbReference>
<feature type="transmembrane region" description="Helical" evidence="14">
    <location>
        <begin position="2892"/>
        <end position="2913"/>
    </location>
</feature>
<feature type="transmembrane region" description="Helical" evidence="14">
    <location>
        <begin position="2925"/>
        <end position="2942"/>
    </location>
</feature>
<evidence type="ECO:0000259" key="16">
    <source>
        <dbReference type="Pfam" id="PF15469"/>
    </source>
</evidence>
<keyword evidence="3 12" id="KW-0813">Transport</keyword>
<feature type="compositionally biased region" description="Polar residues" evidence="13">
    <location>
        <begin position="224"/>
        <end position="242"/>
    </location>
</feature>
<feature type="transmembrane region" description="Helical" evidence="14">
    <location>
        <begin position="2635"/>
        <end position="2658"/>
    </location>
</feature>
<evidence type="ECO:0000256" key="2">
    <source>
        <dbReference type="ARBA" id="ARBA00010578"/>
    </source>
</evidence>
<evidence type="ECO:0000256" key="11">
    <source>
        <dbReference type="PROSITE-ProRule" id="PRU00708"/>
    </source>
</evidence>
<dbReference type="FunFam" id="1.10.287.70:FF:000182">
    <property type="entry name" value="Outward-rectifier potassium channel TOK1"/>
    <property type="match status" value="1"/>
</dbReference>
<evidence type="ECO:0000256" key="1">
    <source>
        <dbReference type="ARBA" id="ARBA00004141"/>
    </source>
</evidence>
<sequence length="3230" mass="361925">MPVSADQERQLLNHYGISSLYPNTWPKADDHDDESEDELQSPQVNGGPVRLPAKALKASSEARQSRFYHIDRHASVRSSSGMGPDAAVNKDEADPLGMQPSITTTLRSRGLPVEENLKLRNQFLLSSTSFSPALFLSQVHQDASTEDLLRGLDTLSKSIEQKSASLKVLVESNFEKFVKAKATIDNVYTEMRTQGADDVVPQPASSTAASARATARHSRISSRNTAHFRTASGNTFSATKGTSSDKKKNALTKESEYGVAGIKAPLQELSAKAEEVWGPTLGGREKEETLRSVLSALEQHREIFKLSGIVAEAMKVNDHDTVVTSWKTAQKYADQARNIAAIARANDSQLADQDAQQILLTAKMWHEVNQQTETFKREIWRRLKNSHARKPAAVPDETDREEHLELIGVLLQLGVDENPIWQWLNSRYHYLKDKIARSFERSRIEIEIMRRKLSNSTQPDIKKNAQFLKATTNSSSLLKSKDLGRESDTPAVIAFWDKIYQSLNNLLGSTDGILGELHEFWETTQSFIDGKAQKALPTAVFAAASATGSYEHLELEPDDVANLRSGALELVKQIRESVMSFFADAPAEDLSDLYSPVPPTPITPESAGVNKPSSSRRTFTFDATTVPAPSPLKGEAWEKFAFWPPYSNALAGSYYLARILTLVGTAVADLASLSVIKSTHNSHESLRGLVNAVRERCIQALCASWQLDAGERCKFLEVWQRAPERRDLTTMPASFMAYEEKVIANFQKVAYISDATGGTTEVIIPPPAKLLQGIRSCFVTSLYKTLSGMVENAEKTKVEGPTAADPDGITTSLHKSNFAGADGSLEGVVDSSNRNARMLMTLSNLAYLRSDIIPHLISQFESSFSVKLTEESKTIHDALGQIDAREFKAYVKPTVDRLDNIINAGISDPAWAPPAGTRPDNVRPYISDVLLALVLVHSEVSTTASTLTNQILSYLLESASASLLQAFKSRQPPHYDLSALMQATVDVEFLAQTLNQFTTDRAGDLQSQIYLALDERTDEDARRRLQGELPEMRGVLKRLREGTKGEFGCFRRERRGRGVGGGSADGGKVKGCFEDIMYAYAQRIIATRGGMLEKAKACLRSGARKSLRSTCGQTAHRSKRRVHSSFWNHGAGDLELPPYMLSPTPPKLPLRSGISSVTSGRRDADEGATGGGAGADGTFLDFLYPPPALALLSRASGPAVERWERRNARRPPDGFVQTSRGYASKASAPAPAKKPEKTQGKGLEEQGYKRGDAMKALGIKPTARESVSLESGDALDNERPGDTADEPDKNDENDYVDAGFGFSPGELAEISLDRGDRIRQIMQSTRQNNKRGESERAKELSDKVLKLYDELASKPKQDLRLNMELLDWLSVFPGDEIEKTCSELYTSIPLDLRTLQVYLATLTVYLKRDRLVQAFNLLKDVLANTDNGDQVAKAFFEYALKEQKWQLATRIESQYRQAPQNSSEQARAERFWFLVSSIPKLLPTALALVSHLRELDKQKLLHEQTSRFSARLFKEALIQEFQAFDGVDKDRSFRPRHVPSYGIGRLFRHMTPWIEDAVGFYQQMIVAMISPTCKYKYAEVQRSVWYAYDELKERFPESPLPMDVLMGLLQHSTQFLDPLTRKQTYLRTVTPTTICNDWIKWYGRLRKDALDLMLVYTAKDGNLARYEPWLQHLKQHYSAFEDQQDSLWTTIYFHARRNDLQGARTAFDELAASAKRHGVSPPLKAWNVLIHAYHRADDLDGGINVLMDMVEKDIAPDVYSFGPVMEMLAKRGDVDGVQDVLAQYDSLVSDKRVTAFYGSLMNALINCGEIDKAEVVLKGLVTDVKTEKTVLGSLTGCFNILLTAHAQRRNVNATMATYRWMKAEGIRADDETFAALLQVLTVYRNTNSAYKILRTGMSSSDVLPTAFHYAIVITGYVKERRYDEALAAHADMVQRQIKPSLASNAAYLKAKARKEVKERRHSRGDRLEASEDMPLNLSMAEFRRLLQSSEDRGAGVAVAEPHSFAELTYQPDQPSASYFAYLISMHGKKQCFEAATKLLEEYKAKLVKERGTSDVALDMPLRLLSAMMSAHHRAGEYDEVEKYWVLAKEQAFSIARRIPVPMLKKREDAKDRESQETLPDLMEIEPPAEGSAASEAGFQIALPAANKSNAKTTRRSRKSRTDDTALTPSDPTTALFPGSALSTDSPTPQHPTPGRAHILDRPLRWYLYALHSQSRTQDMLTTVSKTLSQGYTMDNKTWNVFIELLVKAHPPLTLLAFVLAERFLMPSWAGWVSYGRNQLPPPKPSARSQGLQYIRARYLSPRDLMPQYRTLVHLGGAFLRLRRLEASGELARMTLGEFRKYVGSVKGVREAAPKAVWAVQSMPAVEDWLQRTLLRGEVGSFGRIMENETDGSRGSTERTAWDGAHGNDNTSVNADGTVGMLPAGEIKLKLAPPFGRQSMQYYERRSSVFDTFTRRRSSGRASQRRASLQLQRTTTTGRRWWKFTLRDWHDEDEQDWWFASTAIPLLAATIGPLANVMSIAALVTYWRMCLAPRVDSHTAKRCAWDGDQSVLVTQLDGQTYRDPRWCYWLNLASLIVGFIGNFFLLCNFTNRIRYIIALPVTIVMWYIATGILIAITVCMEVYVPPVRPQQTYTQGFWYAVLAACMYMICSMLLMVNMLGYFLGHYPQHFTLTESQRTLILQTMLFFIWLAGGGGIFSAVESRYGTQDQDWSFVNALYFSDVTILTVGFGDMYPSSNVGRGLVFPYSVGGIIMLGLMVSSITKFAAEIGTEKIIRRHVENARTRTIGRTVTSSMELEQRRGLQEGERPVISAPIQALDAPRPTTIHISDPRGETKGPRLVGTGLDTLKRVASYATQPAKRRTRKPKLILLREEKDRFEAMRHIQHDTSRFKQWYALSMSIIAFGILWCAGAAVFWVCERYTQGMTYFQALYFCYASLLTIGYGDLAPKSNLGRPFFVFWSLIAVPTMTILISDLGDTVIKKFKTGTFRLADFTVLPKHGVWRDFVEEQHWLVTWLQQRKERKEAKKRLEEGFRTGPDPNLVPTPTIDELARDEPSHVELARRLPAAIKKVAADVKNSSNKHYSYEEWVEFTRLIRFSARKPEDRETADEEEEGLIEWDWIGEDSPMMSKGSEAEFVLERLCESMNRWVKQNTQALMKSDGEEDDEKLRGCRRRGSRNGSLRRRIVDGDSSDDEIGPPAWRNDGITAGIGSASNTPSQAKRVASTFRRGLAA</sequence>
<evidence type="ECO:0000259" key="15">
    <source>
        <dbReference type="Pfam" id="PF07885"/>
    </source>
</evidence>
<dbReference type="InterPro" id="IPR013099">
    <property type="entry name" value="K_chnl_dom"/>
</dbReference>
<accession>A0A6G1L6K8</accession>
<keyword evidence="6" id="KW-0677">Repeat</keyword>
<name>A0A6G1L6K8_9PEZI</name>
<dbReference type="Proteomes" id="UP000799436">
    <property type="component" value="Unassembled WGS sequence"/>
</dbReference>
<keyword evidence="8 12" id="KW-0406">Ion transport</keyword>
<dbReference type="Pfam" id="PF15469">
    <property type="entry name" value="Sec5"/>
    <property type="match status" value="1"/>
</dbReference>
<feature type="region of interest" description="Disordered" evidence="13">
    <location>
        <begin position="75"/>
        <end position="101"/>
    </location>
</feature>
<dbReference type="GO" id="GO:0016020">
    <property type="term" value="C:membrane"/>
    <property type="evidence" value="ECO:0007669"/>
    <property type="project" value="UniProtKB-SubCell"/>
</dbReference>
<dbReference type="PRINTS" id="PR01333">
    <property type="entry name" value="2POREKCHANEL"/>
</dbReference>
<evidence type="ECO:0000256" key="13">
    <source>
        <dbReference type="SAM" id="MobiDB-lite"/>
    </source>
</evidence>
<evidence type="ECO:0000313" key="18">
    <source>
        <dbReference type="EMBL" id="KAF2768260.1"/>
    </source>
</evidence>
<feature type="region of interest" description="Disordered" evidence="13">
    <location>
        <begin position="19"/>
        <end position="50"/>
    </location>
</feature>
<dbReference type="PROSITE" id="PS51375">
    <property type="entry name" value="PPR"/>
    <property type="match status" value="2"/>
</dbReference>
<feature type="compositionally biased region" description="Basic and acidic residues" evidence="13">
    <location>
        <begin position="1233"/>
        <end position="1253"/>
    </location>
</feature>
<dbReference type="InterPro" id="IPR029175">
    <property type="entry name" value="EXOC2/Sec5"/>
</dbReference>
<evidence type="ECO:0000256" key="5">
    <source>
        <dbReference type="ARBA" id="ARBA00022692"/>
    </source>
</evidence>
<evidence type="ECO:0000256" key="12">
    <source>
        <dbReference type="RuleBase" id="RU003857"/>
    </source>
</evidence>
<evidence type="ECO:0000256" key="3">
    <source>
        <dbReference type="ARBA" id="ARBA00022448"/>
    </source>
</evidence>
<dbReference type="NCBIfam" id="TIGR00756">
    <property type="entry name" value="PPR"/>
    <property type="match status" value="1"/>
</dbReference>
<dbReference type="InterPro" id="IPR002885">
    <property type="entry name" value="PPR_rpt"/>
</dbReference>
<keyword evidence="4" id="KW-0268">Exocytosis</keyword>
<dbReference type="GO" id="GO:0006887">
    <property type="term" value="P:exocytosis"/>
    <property type="evidence" value="ECO:0007669"/>
    <property type="project" value="UniProtKB-KW"/>
</dbReference>
<feature type="transmembrane region" description="Helical" evidence="14">
    <location>
        <begin position="2496"/>
        <end position="2523"/>
    </location>
</feature>
<dbReference type="PANTHER" id="PTHR13043:SF1">
    <property type="entry name" value="EXOCYST COMPLEX COMPONENT 2"/>
    <property type="match status" value="1"/>
</dbReference>
<feature type="domain" description="Exocyst complex component EXOC2/Sec5 N-terminal" evidence="16">
    <location>
        <begin position="94"/>
        <end position="1050"/>
    </location>
</feature>
<feature type="compositionally biased region" description="Low complexity" evidence="13">
    <location>
        <begin position="204"/>
        <end position="213"/>
    </location>
</feature>
<feature type="compositionally biased region" description="Basic residues" evidence="13">
    <location>
        <begin position="3168"/>
        <end position="3181"/>
    </location>
</feature>
<feature type="domain" description="PROP1-like PPR" evidence="17">
    <location>
        <begin position="1846"/>
        <end position="1955"/>
    </location>
</feature>
<feature type="transmembrane region" description="Helical" evidence="14">
    <location>
        <begin position="2678"/>
        <end position="2699"/>
    </location>
</feature>
<feature type="compositionally biased region" description="Basic and acidic residues" evidence="13">
    <location>
        <begin position="1276"/>
        <end position="1292"/>
    </location>
</feature>
<evidence type="ECO:0000256" key="4">
    <source>
        <dbReference type="ARBA" id="ARBA00022483"/>
    </source>
</evidence>
<comment type="similarity">
    <text evidence="12">Belongs to the two pore domain potassium channel (TC 1.A.1.8) family.</text>
</comment>
<feature type="compositionally biased region" description="Basic and acidic residues" evidence="13">
    <location>
        <begin position="1202"/>
        <end position="1212"/>
    </location>
</feature>
<feature type="repeat" description="PPR" evidence="11">
    <location>
        <begin position="1722"/>
        <end position="1756"/>
    </location>
</feature>
<feature type="compositionally biased region" description="Basic and acidic residues" evidence="13">
    <location>
        <begin position="243"/>
        <end position="252"/>
    </location>
</feature>
<gene>
    <name evidence="18" type="ORF">EJ03DRAFT_383454</name>
</gene>
<feature type="domain" description="Potassium channel" evidence="15">
    <location>
        <begin position="2904"/>
        <end position="2978"/>
    </location>
</feature>
<dbReference type="Pfam" id="PF17177">
    <property type="entry name" value="PPR_long"/>
    <property type="match status" value="1"/>
</dbReference>
<feature type="transmembrane region" description="Helical" evidence="14">
    <location>
        <begin position="2741"/>
        <end position="2765"/>
    </location>
</feature>
<keyword evidence="9 14" id="KW-0472">Membrane</keyword>
<keyword evidence="7 14" id="KW-1133">Transmembrane helix</keyword>
<keyword evidence="19" id="KW-1185">Reference proteome</keyword>
<dbReference type="PANTHER" id="PTHR13043">
    <property type="entry name" value="EXOCYST COMPLEX COMPONENT SEC5"/>
    <property type="match status" value="1"/>
</dbReference>
<feature type="compositionally biased region" description="Basic and acidic residues" evidence="13">
    <location>
        <begin position="2105"/>
        <end position="2115"/>
    </location>
</feature>
<feature type="transmembrane region" description="Helical" evidence="14">
    <location>
        <begin position="2954"/>
        <end position="2971"/>
    </location>
</feature>
<comment type="subcellular location">
    <subcellularLocation>
        <location evidence="1">Membrane</location>
        <topology evidence="1">Multi-pass membrane protein</topology>
    </subcellularLocation>
</comment>
<feature type="region of interest" description="Disordered" evidence="13">
    <location>
        <begin position="195"/>
        <end position="252"/>
    </location>
</feature>
<feature type="transmembrane region" description="Helical" evidence="14">
    <location>
        <begin position="2711"/>
        <end position="2729"/>
    </location>
</feature>
<evidence type="ECO:0000256" key="14">
    <source>
        <dbReference type="SAM" id="Phobius"/>
    </source>
</evidence>
<reference evidence="18" key="1">
    <citation type="journal article" date="2020" name="Stud. Mycol.">
        <title>101 Dothideomycetes genomes: a test case for predicting lifestyles and emergence of pathogens.</title>
        <authorList>
            <person name="Haridas S."/>
            <person name="Albert R."/>
            <person name="Binder M."/>
            <person name="Bloem J."/>
            <person name="Labutti K."/>
            <person name="Salamov A."/>
            <person name="Andreopoulos B."/>
            <person name="Baker S."/>
            <person name="Barry K."/>
            <person name="Bills G."/>
            <person name="Bluhm B."/>
            <person name="Cannon C."/>
            <person name="Castanera R."/>
            <person name="Culley D."/>
            <person name="Daum C."/>
            <person name="Ezra D."/>
            <person name="Gonzalez J."/>
            <person name="Henrissat B."/>
            <person name="Kuo A."/>
            <person name="Liang C."/>
            <person name="Lipzen A."/>
            <person name="Lutzoni F."/>
            <person name="Magnuson J."/>
            <person name="Mondo S."/>
            <person name="Nolan M."/>
            <person name="Ohm R."/>
            <person name="Pangilinan J."/>
            <person name="Park H.-J."/>
            <person name="Ramirez L."/>
            <person name="Alfaro M."/>
            <person name="Sun H."/>
            <person name="Tritt A."/>
            <person name="Yoshinaga Y."/>
            <person name="Zwiers L.-H."/>
            <person name="Turgeon B."/>
            <person name="Goodwin S."/>
            <person name="Spatafora J."/>
            <person name="Crous P."/>
            <person name="Grigoriev I."/>
        </authorList>
    </citation>
    <scope>NUCLEOTIDE SEQUENCE</scope>
    <source>
        <strain evidence="18">CBS 116005</strain>
    </source>
</reference>
<evidence type="ECO:0000256" key="9">
    <source>
        <dbReference type="ARBA" id="ARBA00023136"/>
    </source>
</evidence>
<feature type="region of interest" description="Disordered" evidence="13">
    <location>
        <begin position="1144"/>
        <end position="1172"/>
    </location>
</feature>
<feature type="repeat" description="PPR" evidence="11">
    <location>
        <begin position="1905"/>
        <end position="1939"/>
    </location>
</feature>
<evidence type="ECO:0000256" key="7">
    <source>
        <dbReference type="ARBA" id="ARBA00022989"/>
    </source>
</evidence>
<feature type="compositionally biased region" description="Low complexity" evidence="13">
    <location>
        <begin position="2124"/>
        <end position="2137"/>
    </location>
</feature>
<dbReference type="GO" id="GO:0006893">
    <property type="term" value="P:Golgi to plasma membrane transport"/>
    <property type="evidence" value="ECO:0007669"/>
    <property type="project" value="InterPro"/>
</dbReference>